<evidence type="ECO:0000313" key="7">
    <source>
        <dbReference type="EMBL" id="KAG1333911.1"/>
    </source>
</evidence>
<reference evidence="7" key="1">
    <citation type="journal article" date="2017" name="Gigascience">
        <title>The genome draft of coconut (Cocos nucifera).</title>
        <authorList>
            <person name="Xiao Y."/>
            <person name="Xu P."/>
            <person name="Fan H."/>
            <person name="Baudouin L."/>
            <person name="Xia W."/>
            <person name="Bocs S."/>
            <person name="Xu J."/>
            <person name="Li Q."/>
            <person name="Guo A."/>
            <person name="Zhou L."/>
            <person name="Li J."/>
            <person name="Wu Y."/>
            <person name="Ma Z."/>
            <person name="Armero A."/>
            <person name="Issali A.E."/>
            <person name="Liu N."/>
            <person name="Peng M."/>
            <person name="Yang Y."/>
        </authorList>
    </citation>
    <scope>NUCLEOTIDE SEQUENCE</scope>
    <source>
        <tissue evidence="7">Spear leaf of Hainan Tall coconut</tissue>
    </source>
</reference>
<evidence type="ECO:0000256" key="2">
    <source>
        <dbReference type="ARBA" id="ARBA00022490"/>
    </source>
</evidence>
<proteinExistence type="inferred from homology"/>
<evidence type="ECO:0000313" key="8">
    <source>
        <dbReference type="Proteomes" id="UP000797356"/>
    </source>
</evidence>
<dbReference type="PANTHER" id="PTHR13200">
    <property type="entry name" value="EEF1A LYSINE METHYLTRANSFERASE 1"/>
    <property type="match status" value="1"/>
</dbReference>
<feature type="region of interest" description="Disordered" evidence="6">
    <location>
        <begin position="39"/>
        <end position="59"/>
    </location>
</feature>
<dbReference type="InterPro" id="IPR029063">
    <property type="entry name" value="SAM-dependent_MTases_sf"/>
</dbReference>
<dbReference type="HAMAP" id="MF_03187">
    <property type="entry name" value="Methyltr_EFM5"/>
    <property type="match status" value="1"/>
</dbReference>
<evidence type="ECO:0000256" key="3">
    <source>
        <dbReference type="ARBA" id="ARBA00022603"/>
    </source>
</evidence>
<evidence type="ECO:0000256" key="4">
    <source>
        <dbReference type="ARBA" id="ARBA00022679"/>
    </source>
</evidence>
<dbReference type="EC" id="2.1.1.-" evidence="5"/>
<dbReference type="Proteomes" id="UP000797356">
    <property type="component" value="Chromosome 3"/>
</dbReference>
<dbReference type="OrthoDB" id="206354at2759"/>
<dbReference type="InterPro" id="IPR002052">
    <property type="entry name" value="DNA_methylase_N6_adenine_CS"/>
</dbReference>
<keyword evidence="8" id="KW-1185">Reference proteome</keyword>
<comment type="caution">
    <text evidence="7">The sequence shown here is derived from an EMBL/GenBank/DDBJ whole genome shotgun (WGS) entry which is preliminary data.</text>
</comment>
<comment type="similarity">
    <text evidence="5">Belongs to the class I-like SAM-binding methyltransferase superfamily. EFM5 family.</text>
</comment>
<dbReference type="PANTHER" id="PTHR13200:SF0">
    <property type="entry name" value="EEF1A LYSINE METHYLTRANSFERASE 1"/>
    <property type="match status" value="1"/>
</dbReference>
<feature type="region of interest" description="Disordered" evidence="6">
    <location>
        <begin position="1"/>
        <end position="27"/>
    </location>
</feature>
<gene>
    <name evidence="7" type="ORF">COCNU_03G000300</name>
</gene>
<reference evidence="7" key="2">
    <citation type="submission" date="2019-07" db="EMBL/GenBank/DDBJ databases">
        <authorList>
            <person name="Yang Y."/>
            <person name="Bocs S."/>
            <person name="Baudouin L."/>
        </authorList>
    </citation>
    <scope>NUCLEOTIDE SEQUENCE</scope>
    <source>
        <tissue evidence="7">Spear leaf of Hainan Tall coconut</tissue>
    </source>
</reference>
<dbReference type="GO" id="GO:0003676">
    <property type="term" value="F:nucleic acid binding"/>
    <property type="evidence" value="ECO:0007669"/>
    <property type="project" value="InterPro"/>
</dbReference>
<comment type="function">
    <text evidence="5">S-adenosyl-L-methionine-dependent protein-lysine N-methyltransferase that methylates elongation factor 1-alpha.</text>
</comment>
<dbReference type="InterPro" id="IPR041370">
    <property type="entry name" value="Mlase_EEF1AKMT1/ZCCHC4"/>
</dbReference>
<feature type="compositionally biased region" description="Basic and acidic residues" evidence="6">
    <location>
        <begin position="39"/>
        <end position="51"/>
    </location>
</feature>
<dbReference type="Gene3D" id="3.40.50.150">
    <property type="entry name" value="Vaccinia Virus protein VP39"/>
    <property type="match status" value="1"/>
</dbReference>
<comment type="subcellular location">
    <subcellularLocation>
        <location evidence="1 5">Cytoplasm</location>
    </subcellularLocation>
</comment>
<evidence type="ECO:0000256" key="6">
    <source>
        <dbReference type="SAM" id="MobiDB-lite"/>
    </source>
</evidence>
<dbReference type="GO" id="GO:0005737">
    <property type="term" value="C:cytoplasm"/>
    <property type="evidence" value="ECO:0007669"/>
    <property type="project" value="UniProtKB-SubCell"/>
</dbReference>
<keyword evidence="3 5" id="KW-0489">Methyltransferase</keyword>
<feature type="compositionally biased region" description="Acidic residues" evidence="6">
    <location>
        <begin position="14"/>
        <end position="25"/>
    </location>
</feature>
<dbReference type="PROSITE" id="PS00092">
    <property type="entry name" value="N6_MTASE"/>
    <property type="match status" value="1"/>
</dbReference>
<accession>A0A8K0MYF2</accession>
<dbReference type="GO" id="GO:0016279">
    <property type="term" value="F:protein-lysine N-methyltransferase activity"/>
    <property type="evidence" value="ECO:0007669"/>
    <property type="project" value="UniProtKB-UniRule"/>
</dbReference>
<evidence type="ECO:0000256" key="1">
    <source>
        <dbReference type="ARBA" id="ARBA00004496"/>
    </source>
</evidence>
<dbReference type="EMBL" id="CM017874">
    <property type="protein sequence ID" value="KAG1333911.1"/>
    <property type="molecule type" value="Genomic_DNA"/>
</dbReference>
<keyword evidence="2 5" id="KW-0963">Cytoplasm</keyword>
<name>A0A8K0MYF2_COCNU</name>
<dbReference type="GO" id="GO:0032259">
    <property type="term" value="P:methylation"/>
    <property type="evidence" value="ECO:0007669"/>
    <property type="project" value="UniProtKB-KW"/>
</dbReference>
<sequence length="250" mass="28344">MSAKGKERLSAATEDGDQHDDDDDLPFLSSRALEALREFLSEQQGSEREEKEDGDGGSEEVRLLAEDWRLSQFWYDRETAATVAEEIRGLCASTSSAVACVACPTIYVYLKKIDPTMPVQLLEYDKRFEQYGSDFTFYDYNQPEELPSALKHAYKVVVADPPYLSKGCLEKVAQTISFLAHPKEPYILLLTGEVQQKRAAELLNVHPCGFRPQHSNKLGNEFRLYTNYDPAERLGGWEQSTYSYVSMLTL</sequence>
<dbReference type="Pfam" id="PF10237">
    <property type="entry name" value="N6-adenineMlase"/>
    <property type="match status" value="1"/>
</dbReference>
<keyword evidence="4 5" id="KW-0808">Transferase</keyword>
<dbReference type="AlphaFoldDB" id="A0A8K0MYF2"/>
<evidence type="ECO:0000256" key="5">
    <source>
        <dbReference type="HAMAP-Rule" id="MF_03187"/>
    </source>
</evidence>
<organism evidence="7 8">
    <name type="scientific">Cocos nucifera</name>
    <name type="common">Coconut palm</name>
    <dbReference type="NCBI Taxonomy" id="13894"/>
    <lineage>
        <taxon>Eukaryota</taxon>
        <taxon>Viridiplantae</taxon>
        <taxon>Streptophyta</taxon>
        <taxon>Embryophyta</taxon>
        <taxon>Tracheophyta</taxon>
        <taxon>Spermatophyta</taxon>
        <taxon>Magnoliopsida</taxon>
        <taxon>Liliopsida</taxon>
        <taxon>Arecaceae</taxon>
        <taxon>Arecoideae</taxon>
        <taxon>Cocoseae</taxon>
        <taxon>Attaleinae</taxon>
        <taxon>Cocos</taxon>
    </lineage>
</organism>
<protein>
    <recommendedName>
        <fullName evidence="5">Protein-lysine N-methyltransferase COCNU_03G000300</fullName>
        <ecNumber evidence="5">2.1.1.-</ecNumber>
    </recommendedName>
</protein>
<dbReference type="InterPro" id="IPR019369">
    <property type="entry name" value="Efm5/EEF1AKMT1"/>
</dbReference>